<comment type="caution">
    <text evidence="2">The sequence shown here is derived from an EMBL/GenBank/DDBJ whole genome shotgun (WGS) entry which is preliminary data.</text>
</comment>
<name>A0A919TKS7_9ACTN</name>
<evidence type="ECO:0000313" key="3">
    <source>
        <dbReference type="Proteomes" id="UP000629619"/>
    </source>
</evidence>
<protein>
    <submittedName>
        <fullName evidence="2">HEXXH motif domain-containing protein</fullName>
    </submittedName>
</protein>
<dbReference type="EMBL" id="BOMW01000027">
    <property type="protein sequence ID" value="GIF05470.1"/>
    <property type="molecule type" value="Genomic_DNA"/>
</dbReference>
<dbReference type="Proteomes" id="UP000629619">
    <property type="component" value="Unassembled WGS sequence"/>
</dbReference>
<feature type="compositionally biased region" description="Basic residues" evidence="1">
    <location>
        <begin position="421"/>
        <end position="430"/>
    </location>
</feature>
<evidence type="ECO:0000313" key="2">
    <source>
        <dbReference type="EMBL" id="GIF05470.1"/>
    </source>
</evidence>
<sequence length="430" mass="46290">MTPHRIPDHLLRSLAAGHGGPEAIAALAAVQLSRNRLLARVVVELAHRAGHPETPAARWAYRLLAEIEQAAPEVVADLLRYPTVSVWLRTTTAALWRPGPVPAVRPGRLAAIAAAAAVLARVAVRFPPGTVGGGRTLVLPSLGQAVLPGDQEPMEVRPENRSVTLIRGPRRLPVDPDRESPGWTPLPRLSPGGATIRLDGAGWRLVPGGGPDRRIVPAVEPAAWLRRLADGYRLLGEHHRPVAAETAAAVRAVVPLRTPDSSLVSGTFRDGFGAVALSLPDDARLTALTFAHEVQHNKLVGVMDALPLTVPGETALFYAPWRDDPRPLGALLHGTYAHLGVAAFWQRQRLVEKTEEEAGAAQVAFARWRTAAWEATEVVLGTGRLTAVGHLMLAGMRETLRELLAEPVPPAAQRRADQLAARHRRRRAGR</sequence>
<keyword evidence="3" id="KW-1185">Reference proteome</keyword>
<feature type="region of interest" description="Disordered" evidence="1">
    <location>
        <begin position="168"/>
        <end position="191"/>
    </location>
</feature>
<gene>
    <name evidence="2" type="ORF">Asi03nite_30080</name>
</gene>
<proteinExistence type="predicted"/>
<dbReference type="NCBIfam" id="TIGR04267">
    <property type="entry name" value="mod_HExxH"/>
    <property type="match status" value="1"/>
</dbReference>
<reference evidence="2" key="1">
    <citation type="submission" date="2021-01" db="EMBL/GenBank/DDBJ databases">
        <title>Whole genome shotgun sequence of Actinoplanes siamensis NBRC 109076.</title>
        <authorList>
            <person name="Komaki H."/>
            <person name="Tamura T."/>
        </authorList>
    </citation>
    <scope>NUCLEOTIDE SEQUENCE</scope>
    <source>
        <strain evidence="2">NBRC 109076</strain>
    </source>
</reference>
<evidence type="ECO:0000256" key="1">
    <source>
        <dbReference type="SAM" id="MobiDB-lite"/>
    </source>
</evidence>
<organism evidence="2 3">
    <name type="scientific">Actinoplanes siamensis</name>
    <dbReference type="NCBI Taxonomy" id="1223317"/>
    <lineage>
        <taxon>Bacteria</taxon>
        <taxon>Bacillati</taxon>
        <taxon>Actinomycetota</taxon>
        <taxon>Actinomycetes</taxon>
        <taxon>Micromonosporales</taxon>
        <taxon>Micromonosporaceae</taxon>
        <taxon>Actinoplanes</taxon>
    </lineage>
</organism>
<accession>A0A919TKS7</accession>
<dbReference type="InterPro" id="IPR026337">
    <property type="entry name" value="AKG_HExxH"/>
</dbReference>
<dbReference type="AlphaFoldDB" id="A0A919TKS7"/>
<feature type="region of interest" description="Disordered" evidence="1">
    <location>
        <begin position="411"/>
        <end position="430"/>
    </location>
</feature>
<dbReference type="RefSeq" id="WP_203680224.1">
    <property type="nucleotide sequence ID" value="NZ_BOMW01000027.1"/>
</dbReference>